<dbReference type="AlphaFoldDB" id="A0A9D0Z9G5"/>
<comment type="caution">
    <text evidence="1">The sequence shown here is derived from an EMBL/GenBank/DDBJ whole genome shotgun (WGS) entry which is preliminary data.</text>
</comment>
<reference evidence="1" key="2">
    <citation type="journal article" date="2021" name="PeerJ">
        <title>Extensive microbial diversity within the chicken gut microbiome revealed by metagenomics and culture.</title>
        <authorList>
            <person name="Gilroy R."/>
            <person name="Ravi A."/>
            <person name="Getino M."/>
            <person name="Pursley I."/>
            <person name="Horton D.L."/>
            <person name="Alikhan N.F."/>
            <person name="Baker D."/>
            <person name="Gharbi K."/>
            <person name="Hall N."/>
            <person name="Watson M."/>
            <person name="Adriaenssens E.M."/>
            <person name="Foster-Nyarko E."/>
            <person name="Jarju S."/>
            <person name="Secka A."/>
            <person name="Antonio M."/>
            <person name="Oren A."/>
            <person name="Chaudhuri R.R."/>
            <person name="La Ragione R."/>
            <person name="Hildebrand F."/>
            <person name="Pallen M.J."/>
        </authorList>
    </citation>
    <scope>NUCLEOTIDE SEQUENCE</scope>
    <source>
        <strain evidence="1">ChiSxjej2B14-6234</strain>
    </source>
</reference>
<dbReference type="Proteomes" id="UP000886887">
    <property type="component" value="Unassembled WGS sequence"/>
</dbReference>
<organism evidence="1 2">
    <name type="scientific">Candidatus Onthenecus intestinigallinarum</name>
    <dbReference type="NCBI Taxonomy" id="2840875"/>
    <lineage>
        <taxon>Bacteria</taxon>
        <taxon>Bacillati</taxon>
        <taxon>Bacillota</taxon>
        <taxon>Clostridia</taxon>
        <taxon>Eubacteriales</taxon>
        <taxon>Candidatus Onthenecus</taxon>
    </lineage>
</organism>
<dbReference type="EMBL" id="DVFJ01000015">
    <property type="protein sequence ID" value="HIQ71607.1"/>
    <property type="molecule type" value="Genomic_DNA"/>
</dbReference>
<evidence type="ECO:0000313" key="1">
    <source>
        <dbReference type="EMBL" id="HIQ71607.1"/>
    </source>
</evidence>
<name>A0A9D0Z9G5_9FIRM</name>
<gene>
    <name evidence="1" type="ORF">IAB73_05295</name>
</gene>
<accession>A0A9D0Z9G5</accession>
<reference evidence="1" key="1">
    <citation type="submission" date="2020-10" db="EMBL/GenBank/DDBJ databases">
        <authorList>
            <person name="Gilroy R."/>
        </authorList>
    </citation>
    <scope>NUCLEOTIDE SEQUENCE</scope>
    <source>
        <strain evidence="1">ChiSxjej2B14-6234</strain>
    </source>
</reference>
<evidence type="ECO:0000313" key="2">
    <source>
        <dbReference type="Proteomes" id="UP000886887"/>
    </source>
</evidence>
<sequence>MEEIRRVERAICALRTGPGQTEMQLHAQVARALAEAGLEAEHEANLGGGRRIDFLCGGVGVEVKRGKPVRGALLRQLARYAQSDAIRGIVLVVERSAHLPATVGGKPVRVVSLNRQWGISLP</sequence>
<protein>
    <submittedName>
        <fullName evidence="1">Uncharacterized protein</fullName>
    </submittedName>
</protein>
<proteinExistence type="predicted"/>